<evidence type="ECO:0000313" key="3">
    <source>
        <dbReference type="Proteomes" id="UP000034883"/>
    </source>
</evidence>
<dbReference type="Proteomes" id="UP000034883">
    <property type="component" value="Chromosome"/>
</dbReference>
<name>A0A0F6YIU0_9BACT</name>
<dbReference type="AlphaFoldDB" id="A0A0F6YIU0"/>
<accession>A0A0F6YIU0</accession>
<feature type="region of interest" description="Disordered" evidence="1">
    <location>
        <begin position="41"/>
        <end position="63"/>
    </location>
</feature>
<organism evidence="2 3">
    <name type="scientific">Sandaracinus amylolyticus</name>
    <dbReference type="NCBI Taxonomy" id="927083"/>
    <lineage>
        <taxon>Bacteria</taxon>
        <taxon>Pseudomonadati</taxon>
        <taxon>Myxococcota</taxon>
        <taxon>Polyangia</taxon>
        <taxon>Polyangiales</taxon>
        <taxon>Sandaracinaceae</taxon>
        <taxon>Sandaracinus</taxon>
    </lineage>
</organism>
<dbReference type="EMBL" id="CP011125">
    <property type="protein sequence ID" value="AKF06560.1"/>
    <property type="molecule type" value="Genomic_DNA"/>
</dbReference>
<protein>
    <submittedName>
        <fullName evidence="2">Uncharacterized protein</fullName>
    </submittedName>
</protein>
<sequence length="179" mass="18249">MHLLVASLFLTACGNEAGAGDPTTDAGPAVDAATFDAAVVDASSPDDDDAGTPAEDAGQPIDADVPDCRGNAVTCYGRDVPACEIGIGCVVIPRCLGVPARCFEQPTPDDCSAVAGCTWNDGLGRCGGAQRQCATFDEDTCETQPGCFYGGVCGGQITRCALLDEQTCDTQIGCTWDPS</sequence>
<proteinExistence type="predicted"/>
<evidence type="ECO:0000256" key="1">
    <source>
        <dbReference type="SAM" id="MobiDB-lite"/>
    </source>
</evidence>
<gene>
    <name evidence="2" type="ORF">DB32_003709</name>
</gene>
<dbReference type="KEGG" id="samy:DB32_003709"/>
<dbReference type="STRING" id="927083.DB32_003709"/>
<evidence type="ECO:0000313" key="2">
    <source>
        <dbReference type="EMBL" id="AKF06560.1"/>
    </source>
</evidence>
<keyword evidence="3" id="KW-1185">Reference proteome</keyword>
<reference evidence="2 3" key="1">
    <citation type="submission" date="2015-03" db="EMBL/GenBank/DDBJ databases">
        <title>Genome assembly of Sandaracinus amylolyticus DSM 53668.</title>
        <authorList>
            <person name="Sharma G."/>
            <person name="Subramanian S."/>
        </authorList>
    </citation>
    <scope>NUCLEOTIDE SEQUENCE [LARGE SCALE GENOMIC DNA]</scope>
    <source>
        <strain evidence="2 3">DSM 53668</strain>
    </source>
</reference>